<keyword evidence="3" id="KW-0342">GTP-binding</keyword>
<keyword evidence="2" id="KW-0547">Nucleotide-binding</keyword>
<reference evidence="6 7" key="1">
    <citation type="journal article" date="2012" name="Fungal Genet. Biol.">
        <title>The genome of the xerotolerant mold Wallemia sebi reveals adaptations to osmotic stress and suggests cryptic sexual reproduction.</title>
        <authorList>
            <person name="Padamsee M."/>
            <person name="Kumar T.K.A."/>
            <person name="Riley R."/>
            <person name="Binder M."/>
            <person name="Boyd A."/>
            <person name="Calvo A.M."/>
            <person name="Furukawa K."/>
            <person name="Hesse C."/>
            <person name="Hohmann S."/>
            <person name="James T.Y."/>
            <person name="LaButti K."/>
            <person name="Lapidus A."/>
            <person name="Lindquist E."/>
            <person name="Lucas S."/>
            <person name="Miller K."/>
            <person name="Shantappa S."/>
            <person name="Grigoriev I.V."/>
            <person name="Hibbett D.S."/>
            <person name="McLaughlin D.J."/>
            <person name="Spatafora J.W."/>
            <person name="Aime M.C."/>
        </authorList>
    </citation>
    <scope>NUCLEOTIDE SEQUENCE [LARGE SCALE GENOMIC DNA]</scope>
    <source>
        <strain evidence="7">ATCC MYA-4683 / CBS 633.66</strain>
    </source>
</reference>
<feature type="compositionally biased region" description="Polar residues" evidence="5">
    <location>
        <begin position="198"/>
        <end position="219"/>
    </location>
</feature>
<sequence>MASSSITVKLVLIGESGAGKTSLRNQYLHNRFNNYYKSTIGADFYSKKIQVGSTQVNLMIWDTAGQERFASLSNAFIRGADACLLVFDATKAPNLETLRHWFETFRSNSPVFDNDLNDFCLTAIGNKIDAIDCNSFNSEDYLDTIKFLHPNSNQFKSPRGVISSTPKAIPNRMFNEDSNDQFISSNNTNTRNTIYYTPSSSFDTPSTIEPSPIRLNSQNDNDRNENTDSDDYNINDNDYGFKLFWTSAKTGDGVDQVFDT</sequence>
<keyword evidence="4" id="KW-0636">Prenylation</keyword>
<dbReference type="SMART" id="SM00174">
    <property type="entry name" value="RHO"/>
    <property type="match status" value="1"/>
</dbReference>
<dbReference type="InterPro" id="IPR027417">
    <property type="entry name" value="P-loop_NTPase"/>
</dbReference>
<dbReference type="GO" id="GO:0003924">
    <property type="term" value="F:GTPase activity"/>
    <property type="evidence" value="ECO:0007669"/>
    <property type="project" value="InterPro"/>
</dbReference>
<dbReference type="GO" id="GO:0000329">
    <property type="term" value="C:fungal-type vacuole membrane"/>
    <property type="evidence" value="ECO:0007669"/>
    <property type="project" value="TreeGrafter"/>
</dbReference>
<dbReference type="EMBL" id="JH668250">
    <property type="protein sequence ID" value="EIM19439.1"/>
    <property type="molecule type" value="Genomic_DNA"/>
</dbReference>
<keyword evidence="4" id="KW-0449">Lipoprotein</keyword>
<dbReference type="Pfam" id="PF00071">
    <property type="entry name" value="Ras"/>
    <property type="match status" value="1"/>
</dbReference>
<evidence type="ECO:0000256" key="3">
    <source>
        <dbReference type="ARBA" id="ARBA00023134"/>
    </source>
</evidence>
<dbReference type="HOGENOM" id="CLU_1070400_0_0_1"/>
<dbReference type="PRINTS" id="PR00449">
    <property type="entry name" value="RASTRNSFRMNG"/>
</dbReference>
<dbReference type="GO" id="GO:0032889">
    <property type="term" value="P:regulation of vacuole fusion, non-autophagic"/>
    <property type="evidence" value="ECO:0007669"/>
    <property type="project" value="TreeGrafter"/>
</dbReference>
<dbReference type="PANTHER" id="PTHR47981">
    <property type="entry name" value="RAB FAMILY"/>
    <property type="match status" value="1"/>
</dbReference>
<feature type="region of interest" description="Disordered" evidence="5">
    <location>
        <begin position="196"/>
        <end position="233"/>
    </location>
</feature>
<protein>
    <submittedName>
        <fullName evidence="6">p-loop containing nucleoside triphosphate hydrolase protein</fullName>
    </submittedName>
</protein>
<dbReference type="GO" id="GO:0005525">
    <property type="term" value="F:GTP binding"/>
    <property type="evidence" value="ECO:0007669"/>
    <property type="project" value="UniProtKB-KW"/>
</dbReference>
<dbReference type="eggNOG" id="KOG0394">
    <property type="taxonomic scope" value="Eukaryota"/>
</dbReference>
<dbReference type="InterPro" id="IPR001806">
    <property type="entry name" value="Small_GTPase"/>
</dbReference>
<name>I4Y647_WALMC</name>
<accession>I4Y647</accession>
<dbReference type="Gene3D" id="3.40.50.300">
    <property type="entry name" value="P-loop containing nucleotide triphosphate hydrolases"/>
    <property type="match status" value="1"/>
</dbReference>
<dbReference type="RefSeq" id="XP_006960471.1">
    <property type="nucleotide sequence ID" value="XM_006960409.1"/>
</dbReference>
<dbReference type="PROSITE" id="PS51421">
    <property type="entry name" value="RAS"/>
    <property type="match status" value="1"/>
</dbReference>
<dbReference type="OrthoDB" id="9989112at2759"/>
<dbReference type="InParanoid" id="I4Y647"/>
<proteinExistence type="inferred from homology"/>
<dbReference type="PANTHER" id="PTHR47981:SF20">
    <property type="entry name" value="RAS-RELATED PROTEIN RAB-7A"/>
    <property type="match status" value="1"/>
</dbReference>
<dbReference type="NCBIfam" id="TIGR00231">
    <property type="entry name" value="small_GTP"/>
    <property type="match status" value="1"/>
</dbReference>
<comment type="similarity">
    <text evidence="1">Belongs to the small GTPase superfamily. Rab family.</text>
</comment>
<dbReference type="SMART" id="SM00175">
    <property type="entry name" value="RAB"/>
    <property type="match status" value="1"/>
</dbReference>
<evidence type="ECO:0000256" key="4">
    <source>
        <dbReference type="ARBA" id="ARBA00023289"/>
    </source>
</evidence>
<evidence type="ECO:0000256" key="1">
    <source>
        <dbReference type="ARBA" id="ARBA00006270"/>
    </source>
</evidence>
<evidence type="ECO:0000256" key="2">
    <source>
        <dbReference type="ARBA" id="ARBA00022741"/>
    </source>
</evidence>
<dbReference type="AlphaFoldDB" id="I4Y647"/>
<evidence type="ECO:0000313" key="7">
    <source>
        <dbReference type="Proteomes" id="UP000005242"/>
    </source>
</evidence>
<gene>
    <name evidence="6" type="ORF">WALSEDRAFT_30345</name>
</gene>
<dbReference type="GeneID" id="18471145"/>
<keyword evidence="6" id="KW-0378">Hydrolase</keyword>
<dbReference type="Proteomes" id="UP000005242">
    <property type="component" value="Unassembled WGS sequence"/>
</dbReference>
<dbReference type="PROSITE" id="PS51419">
    <property type="entry name" value="RAB"/>
    <property type="match status" value="1"/>
</dbReference>
<dbReference type="SMART" id="SM00173">
    <property type="entry name" value="RAS"/>
    <property type="match status" value="1"/>
</dbReference>
<dbReference type="FunFam" id="3.40.50.300:FF:001447">
    <property type="entry name" value="Ras-related protein Rab-1B"/>
    <property type="match status" value="1"/>
</dbReference>
<dbReference type="InterPro" id="IPR005225">
    <property type="entry name" value="Small_GTP-bd"/>
</dbReference>
<organism evidence="6 7">
    <name type="scientific">Wallemia mellicola (strain ATCC MYA-4683 / CBS 633.66)</name>
    <name type="common">Wallemia sebi (CBS 633.66)</name>
    <dbReference type="NCBI Taxonomy" id="671144"/>
    <lineage>
        <taxon>Eukaryota</taxon>
        <taxon>Fungi</taxon>
        <taxon>Dikarya</taxon>
        <taxon>Basidiomycota</taxon>
        <taxon>Wallemiomycotina</taxon>
        <taxon>Wallemiomycetes</taxon>
        <taxon>Wallemiales</taxon>
        <taxon>Wallemiaceae</taxon>
        <taxon>Wallemia</taxon>
    </lineage>
</organism>
<dbReference type="STRING" id="671144.I4Y647"/>
<keyword evidence="7" id="KW-1185">Reference proteome</keyword>
<evidence type="ECO:0000256" key="5">
    <source>
        <dbReference type="SAM" id="MobiDB-lite"/>
    </source>
</evidence>
<dbReference type="KEGG" id="wse:WALSEDRAFT_30345"/>
<dbReference type="SUPFAM" id="SSF52540">
    <property type="entry name" value="P-loop containing nucleoside triphosphate hydrolases"/>
    <property type="match status" value="1"/>
</dbReference>
<dbReference type="GO" id="GO:0005770">
    <property type="term" value="C:late endosome"/>
    <property type="evidence" value="ECO:0007669"/>
    <property type="project" value="TreeGrafter"/>
</dbReference>
<evidence type="ECO:0000313" key="6">
    <source>
        <dbReference type="EMBL" id="EIM19439.1"/>
    </source>
</evidence>